<name>A0A246JY43_9SPHN</name>
<dbReference type="RefSeq" id="WP_088472627.1">
    <property type="nucleotide sequence ID" value="NZ_NISJ01000004.1"/>
</dbReference>
<dbReference type="AlphaFoldDB" id="A0A246JY43"/>
<organism evidence="2 3">
    <name type="scientific">Sphingopyxis witflariensis</name>
    <dbReference type="NCBI Taxonomy" id="173675"/>
    <lineage>
        <taxon>Bacteria</taxon>
        <taxon>Pseudomonadati</taxon>
        <taxon>Pseudomonadota</taxon>
        <taxon>Alphaproteobacteria</taxon>
        <taxon>Sphingomonadales</taxon>
        <taxon>Sphingomonadaceae</taxon>
        <taxon>Sphingopyxis</taxon>
    </lineage>
</organism>
<accession>A0A246JY43</accession>
<dbReference type="OrthoDB" id="1632915at2"/>
<comment type="caution">
    <text evidence="2">The sequence shown here is derived from an EMBL/GenBank/DDBJ whole genome shotgun (WGS) entry which is preliminary data.</text>
</comment>
<dbReference type="InterPro" id="IPR032427">
    <property type="entry name" value="P22_portal"/>
</dbReference>
<feature type="region of interest" description="Disordered" evidence="1">
    <location>
        <begin position="1"/>
        <end position="27"/>
    </location>
</feature>
<evidence type="ECO:0000256" key="1">
    <source>
        <dbReference type="SAM" id="MobiDB-lite"/>
    </source>
</evidence>
<dbReference type="Proteomes" id="UP000197097">
    <property type="component" value="Unassembled WGS sequence"/>
</dbReference>
<dbReference type="Pfam" id="PF16510">
    <property type="entry name" value="P22_portal"/>
    <property type="match status" value="1"/>
</dbReference>
<evidence type="ECO:0008006" key="4">
    <source>
        <dbReference type="Google" id="ProtNLM"/>
    </source>
</evidence>
<proteinExistence type="predicted"/>
<evidence type="ECO:0000313" key="3">
    <source>
        <dbReference type="Proteomes" id="UP000197097"/>
    </source>
</evidence>
<protein>
    <recommendedName>
        <fullName evidence="4">Portal protein</fullName>
    </recommendedName>
</protein>
<keyword evidence="3" id="KW-1185">Reference proteome</keyword>
<reference evidence="2 3" key="1">
    <citation type="journal article" date="2002" name="Int. J. Syst. Evol. Microbiol.">
        <title>Sphingopyxis witflariensis sp. nov., isolated from activated sludge.</title>
        <authorList>
            <person name="Kampfer P."/>
            <person name="Witzenberger R."/>
            <person name="Denner E.B."/>
            <person name="Busse H.J."/>
            <person name="Neef A."/>
        </authorList>
    </citation>
    <scope>NUCLEOTIDE SEQUENCE [LARGE SCALE GENOMIC DNA]</scope>
    <source>
        <strain evidence="2 3">DSM 14551</strain>
    </source>
</reference>
<feature type="compositionally biased region" description="Low complexity" evidence="1">
    <location>
        <begin position="525"/>
        <end position="539"/>
    </location>
</feature>
<feature type="region of interest" description="Disordered" evidence="1">
    <location>
        <begin position="519"/>
        <end position="551"/>
    </location>
</feature>
<dbReference type="EMBL" id="NISJ01000004">
    <property type="protein sequence ID" value="OWQ98012.1"/>
    <property type="molecule type" value="Genomic_DNA"/>
</dbReference>
<feature type="compositionally biased region" description="Basic and acidic residues" evidence="1">
    <location>
        <begin position="1"/>
        <end position="24"/>
    </location>
</feature>
<evidence type="ECO:0000313" key="2">
    <source>
        <dbReference type="EMBL" id="OWQ98012.1"/>
    </source>
</evidence>
<sequence length="589" mass="65482">MELERVKRLYRESRDATDEARKAADTAQDYYDSKQLTSQQVKVLRQRKQPEIYINRIAPAVNGVLGVLEQGQTDPRAFPRNAEDQDASEVATDALRYSAEKARWQRTRLAAAKTYLITGVAAVIIEVDQDLDPIARIIRHGEFIYDPHSRDPDFEDARYMGVAKWMYVDAVKGLYPDADIDPKAISPAGMQWDDEDKPTNMWGDEKRNRVLVCELYIQAPGWQRVVFWGGGILEEGPSPYHDEKGAPSNPIIAQSCFVDRDNARYGIVKSMLPIQDEINMRRSRLLHMVNSRQIRQTDLSADVAADVARQEAAKPDGVIPMGYEPTSTAEMQMGQINLLQESKSELERMGPNPAVLGQGTSDASGRAQLVRQQAGLTELTPALGGIEDLELRVYRGFWCRIKQFWTEQKTIRVTDDVGAAKFMTVNEPVVQEVQGIVMGPDGRPTVGMQQIVTEVKNRPAAMDMDIIIDAVADTANVQQEQFTELVKLAQTYGPQEVPFDDLLEASNLPKKRELIEKREARKQEAAQGQAPQAQMQEAAFSAEMAEKEADTANKAATAALNKAKAEGQQLENAANAFQFGAVIPAAGAF</sequence>
<gene>
    <name evidence="2" type="ORF">CDQ91_10355</name>
</gene>